<sequence>MNEVITALIMGLTGSVHCLTMCGSLSVALGFSIPKQKTFWLYALFVSLGRVFGYGLIGLLANLLTQSIVVASSGTVFYLSMLSGVLIVGIGLHIANISNIVTKLEKLGTFIDIWLAPLKKN</sequence>
<dbReference type="Proteomes" id="UP001528411">
    <property type="component" value="Unassembled WGS sequence"/>
</dbReference>
<dbReference type="InterPro" id="IPR039447">
    <property type="entry name" value="UreH-like_TM_dom"/>
</dbReference>
<feature type="domain" description="Urease accessory protein UreH-like transmembrane" evidence="2">
    <location>
        <begin position="6"/>
        <end position="120"/>
    </location>
</feature>
<dbReference type="EMBL" id="JAQOMS010000002">
    <property type="protein sequence ID" value="MDC2887899.1"/>
    <property type="molecule type" value="Genomic_DNA"/>
</dbReference>
<name>A0ABT5F9T0_9GAMM</name>
<keyword evidence="1" id="KW-0472">Membrane</keyword>
<feature type="transmembrane region" description="Helical" evidence="1">
    <location>
        <begin position="7"/>
        <end position="33"/>
    </location>
</feature>
<evidence type="ECO:0000313" key="4">
    <source>
        <dbReference type="Proteomes" id="UP001528411"/>
    </source>
</evidence>
<evidence type="ECO:0000313" key="3">
    <source>
        <dbReference type="EMBL" id="MDC2887899.1"/>
    </source>
</evidence>
<proteinExistence type="predicted"/>
<keyword evidence="1" id="KW-1133">Transmembrane helix</keyword>
<dbReference type="PANTHER" id="PTHR42208">
    <property type="entry name" value="HEAVY METAL TRANSPORTER-RELATED"/>
    <property type="match status" value="1"/>
</dbReference>
<gene>
    <name evidence="3" type="ORF">PN838_02440</name>
</gene>
<feature type="transmembrane region" description="Helical" evidence="1">
    <location>
        <begin position="39"/>
        <end position="64"/>
    </location>
</feature>
<organism evidence="3 4">
    <name type="scientific">Psychrosphaera algicola</name>
    <dbReference type="NCBI Taxonomy" id="3023714"/>
    <lineage>
        <taxon>Bacteria</taxon>
        <taxon>Pseudomonadati</taxon>
        <taxon>Pseudomonadota</taxon>
        <taxon>Gammaproteobacteria</taxon>
        <taxon>Alteromonadales</taxon>
        <taxon>Pseudoalteromonadaceae</taxon>
        <taxon>Psychrosphaera</taxon>
    </lineage>
</organism>
<evidence type="ECO:0000259" key="2">
    <source>
        <dbReference type="Pfam" id="PF13386"/>
    </source>
</evidence>
<feature type="transmembrane region" description="Helical" evidence="1">
    <location>
        <begin position="76"/>
        <end position="95"/>
    </location>
</feature>
<comment type="caution">
    <text evidence="3">The sequence shown here is derived from an EMBL/GenBank/DDBJ whole genome shotgun (WGS) entry which is preliminary data.</text>
</comment>
<reference evidence="3 4" key="1">
    <citation type="submission" date="2023-01" db="EMBL/GenBank/DDBJ databases">
        <title>Psychrosphaera sp. nov., isolated from marine algae.</title>
        <authorList>
            <person name="Bayburt H."/>
            <person name="Choi B.J."/>
            <person name="Kim J.M."/>
            <person name="Choi D.G."/>
            <person name="Jeon C.O."/>
        </authorList>
    </citation>
    <scope>NUCLEOTIDE SEQUENCE [LARGE SCALE GENOMIC DNA]</scope>
    <source>
        <strain evidence="3 4">G1-22</strain>
    </source>
</reference>
<keyword evidence="1" id="KW-0812">Transmembrane</keyword>
<keyword evidence="4" id="KW-1185">Reference proteome</keyword>
<protein>
    <submittedName>
        <fullName evidence="3">Sulfite exporter TauE/SafE family protein</fullName>
    </submittedName>
</protein>
<accession>A0ABT5F9T0</accession>
<evidence type="ECO:0000256" key="1">
    <source>
        <dbReference type="SAM" id="Phobius"/>
    </source>
</evidence>
<dbReference type="PANTHER" id="PTHR42208:SF1">
    <property type="entry name" value="HEAVY METAL TRANSPORTER"/>
    <property type="match status" value="1"/>
</dbReference>
<dbReference type="Pfam" id="PF13386">
    <property type="entry name" value="DsbD_2"/>
    <property type="match status" value="1"/>
</dbReference>